<organism evidence="5">
    <name type="scientific">Schistosoma curassoni</name>
    <dbReference type="NCBI Taxonomy" id="6186"/>
    <lineage>
        <taxon>Eukaryota</taxon>
        <taxon>Metazoa</taxon>
        <taxon>Spiralia</taxon>
        <taxon>Lophotrochozoa</taxon>
        <taxon>Platyhelminthes</taxon>
        <taxon>Trematoda</taxon>
        <taxon>Digenea</taxon>
        <taxon>Strigeidida</taxon>
        <taxon>Schistosomatoidea</taxon>
        <taxon>Schistosomatidae</taxon>
        <taxon>Schistosoma</taxon>
    </lineage>
</organism>
<dbReference type="AlphaFoldDB" id="A0A183JZH0"/>
<dbReference type="EMBL" id="UZAK01032613">
    <property type="protein sequence ID" value="VDP29383.1"/>
    <property type="molecule type" value="Genomic_DNA"/>
</dbReference>
<dbReference type="Gene3D" id="2.60.450.20">
    <property type="match status" value="1"/>
</dbReference>
<dbReference type="GO" id="GO:0005814">
    <property type="term" value="C:centriole"/>
    <property type="evidence" value="ECO:0007669"/>
    <property type="project" value="TreeGrafter"/>
</dbReference>
<dbReference type="GO" id="GO:0005813">
    <property type="term" value="C:centrosome"/>
    <property type="evidence" value="ECO:0007669"/>
    <property type="project" value="TreeGrafter"/>
</dbReference>
<evidence type="ECO:0000259" key="2">
    <source>
        <dbReference type="Pfam" id="PF07202"/>
    </source>
</evidence>
<dbReference type="Proteomes" id="UP000279833">
    <property type="component" value="Unassembled WGS sequence"/>
</dbReference>
<dbReference type="WBParaSite" id="SCUD_0000812801-mRNA-1">
    <property type="protein sequence ID" value="SCUD_0000812801-mRNA-1"/>
    <property type="gene ID" value="SCUD_0000812801"/>
</dbReference>
<dbReference type="STRING" id="6186.A0A183JZH0"/>
<dbReference type="InterPro" id="IPR026581">
    <property type="entry name" value="TCP10L/CENPJ"/>
</dbReference>
<reference evidence="3 4" key="2">
    <citation type="submission" date="2018-11" db="EMBL/GenBank/DDBJ databases">
        <authorList>
            <consortium name="Pathogen Informatics"/>
        </authorList>
    </citation>
    <scope>NUCLEOTIDE SEQUENCE [LARGE SCALE GENOMIC DNA]</scope>
    <source>
        <strain evidence="3">Dakar</strain>
        <strain evidence="4">Dakar, Senegal</strain>
    </source>
</reference>
<dbReference type="GO" id="GO:0015631">
    <property type="term" value="F:tubulin binding"/>
    <property type="evidence" value="ECO:0007669"/>
    <property type="project" value="TreeGrafter"/>
</dbReference>
<feature type="domain" description="Centromere protein J C-terminal" evidence="2">
    <location>
        <begin position="194"/>
        <end position="221"/>
    </location>
</feature>
<keyword evidence="4" id="KW-1185">Reference proteome</keyword>
<dbReference type="InterPro" id="IPR047002">
    <property type="entry name" value="Tcp10_C_sf"/>
</dbReference>
<dbReference type="GO" id="GO:0060271">
    <property type="term" value="P:cilium assembly"/>
    <property type="evidence" value="ECO:0007669"/>
    <property type="project" value="TreeGrafter"/>
</dbReference>
<protein>
    <submittedName>
        <fullName evidence="5">Tcp10_C domain-containing protein</fullName>
    </submittedName>
</protein>
<dbReference type="GO" id="GO:0061511">
    <property type="term" value="P:centriole elongation"/>
    <property type="evidence" value="ECO:0007669"/>
    <property type="project" value="TreeGrafter"/>
</dbReference>
<evidence type="ECO:0000313" key="4">
    <source>
        <dbReference type="Proteomes" id="UP000279833"/>
    </source>
</evidence>
<proteinExistence type="inferred from homology"/>
<sequence length="273" mass="30401">MEAGDQQLVHTPFVPAGYWSPCAPLVLNPVKAPDIRFSGRQEISYSCQQINPDQVLLPTTTVNSLKSLTNEQICRQFNNNNGVKEILLPNGQREIHSSSGIKFNQLEDLYFADDLVVLSHTHEQIQMKTTSVAEASAPWLAVESTLTRVSSYLGLVSWMYLHLRVDVHSGMAFEANGTGFESQSKHQPSEMQCRVYPDGTTKTIFPDGRHETRYSSGRLRIKDANGNLLLDTRLPILNNIGTNHNNDYLNGRSAQISITNQSNGNNPIMKSNS</sequence>
<dbReference type="PANTHER" id="PTHR10331:SF6">
    <property type="entry name" value="SPINDLE ASSEMBLY ABNORMAL 4"/>
    <property type="match status" value="1"/>
</dbReference>
<accession>A0A183JZH0</accession>
<reference evidence="5" key="1">
    <citation type="submission" date="2016-06" db="UniProtKB">
        <authorList>
            <consortium name="WormBaseParasite"/>
        </authorList>
    </citation>
    <scope>IDENTIFICATION</scope>
</reference>
<evidence type="ECO:0000313" key="5">
    <source>
        <dbReference type="WBParaSite" id="SCUD_0000812801-mRNA-1"/>
    </source>
</evidence>
<comment type="similarity">
    <text evidence="1">Belongs to the TCP10 family.</text>
</comment>
<gene>
    <name evidence="3" type="ORF">SCUD_LOCUS8128</name>
</gene>
<evidence type="ECO:0000313" key="3">
    <source>
        <dbReference type="EMBL" id="VDP29383.1"/>
    </source>
</evidence>
<dbReference type="InterPro" id="IPR009852">
    <property type="entry name" value="CENPJ_C_dom"/>
</dbReference>
<dbReference type="PANTHER" id="PTHR10331">
    <property type="entry name" value="T COMPLEX PROTEIN 10"/>
    <property type="match status" value="1"/>
</dbReference>
<dbReference type="Pfam" id="PF07202">
    <property type="entry name" value="Tcp10_C"/>
    <property type="match status" value="1"/>
</dbReference>
<evidence type="ECO:0000256" key="1">
    <source>
        <dbReference type="ARBA" id="ARBA00005627"/>
    </source>
</evidence>
<name>A0A183JZH0_9TREM</name>